<dbReference type="InterPro" id="IPR006680">
    <property type="entry name" value="Amidohydro-rel"/>
</dbReference>
<dbReference type="KEGG" id="cace:CACET_c25060"/>
<dbReference type="AlphaFoldDB" id="A0A0D8IAQ7"/>
<dbReference type="Proteomes" id="UP000035704">
    <property type="component" value="Chromosome"/>
</dbReference>
<proteinExistence type="predicted"/>
<dbReference type="EMBL" id="CP009687">
    <property type="protein sequence ID" value="AKL95951.1"/>
    <property type="molecule type" value="Genomic_DNA"/>
</dbReference>
<dbReference type="CDD" id="cd01309">
    <property type="entry name" value="Met_dep_hydrolase_C"/>
    <property type="match status" value="1"/>
</dbReference>
<dbReference type="GO" id="GO:0016810">
    <property type="term" value="F:hydrolase activity, acting on carbon-nitrogen (but not peptide) bonds"/>
    <property type="evidence" value="ECO:0007669"/>
    <property type="project" value="InterPro"/>
</dbReference>
<accession>A0A0D8IAQ7</accession>
<reference evidence="1 2" key="1">
    <citation type="submission" date="2014-10" db="EMBL/GenBank/DDBJ databases">
        <title>Genome sequence of Clostridium aceticum DSM 1496.</title>
        <authorList>
            <person name="Poehlein A."/>
            <person name="Schiel-Bengelsdorf B."/>
            <person name="Gottschalk G."/>
            <person name="Duerre P."/>
            <person name="Daniel R."/>
        </authorList>
    </citation>
    <scope>NUCLEOTIDE SEQUENCE [LARGE SCALE GENOMIC DNA]</scope>
    <source>
        <strain evidence="1 2">DSM 1496</strain>
    </source>
</reference>
<dbReference type="InterPro" id="IPR032466">
    <property type="entry name" value="Metal_Hydrolase"/>
</dbReference>
<evidence type="ECO:0000313" key="1">
    <source>
        <dbReference type="EMBL" id="AKL95951.1"/>
    </source>
</evidence>
<protein>
    <submittedName>
        <fullName evidence="1">Amidohydrolase</fullName>
    </submittedName>
</protein>
<keyword evidence="1" id="KW-0378">Hydrolase</keyword>
<dbReference type="PANTHER" id="PTHR43135:SF3">
    <property type="entry name" value="ALPHA-D-RIBOSE 1-METHYLPHOSPHONATE 5-TRIPHOSPHATE DIPHOSPHATASE"/>
    <property type="match status" value="1"/>
</dbReference>
<dbReference type="RefSeq" id="WP_044824838.1">
    <property type="nucleotide sequence ID" value="NZ_CP009687.1"/>
</dbReference>
<dbReference type="SUPFAM" id="SSF51338">
    <property type="entry name" value="Composite domain of metallo-dependent hydrolases"/>
    <property type="match status" value="1"/>
</dbReference>
<dbReference type="SUPFAM" id="SSF51556">
    <property type="entry name" value="Metallo-dependent hydrolases"/>
    <property type="match status" value="1"/>
</dbReference>
<name>A0A0D8IAQ7_9CLOT</name>
<dbReference type="PANTHER" id="PTHR43135">
    <property type="entry name" value="ALPHA-D-RIBOSE 1-METHYLPHOSPHONATE 5-TRIPHOSPHATE DIPHOSPHATASE"/>
    <property type="match status" value="1"/>
</dbReference>
<dbReference type="Gene3D" id="2.30.40.10">
    <property type="entry name" value="Urease, subunit C, domain 1"/>
    <property type="match status" value="1"/>
</dbReference>
<dbReference type="InterPro" id="IPR051781">
    <property type="entry name" value="Metallo-dep_Hydrolase"/>
</dbReference>
<organism evidence="1 2">
    <name type="scientific">Clostridium aceticum</name>
    <dbReference type="NCBI Taxonomy" id="84022"/>
    <lineage>
        <taxon>Bacteria</taxon>
        <taxon>Bacillati</taxon>
        <taxon>Bacillota</taxon>
        <taxon>Clostridia</taxon>
        <taxon>Eubacteriales</taxon>
        <taxon>Clostridiaceae</taxon>
        <taxon>Clostridium</taxon>
    </lineage>
</organism>
<dbReference type="OrthoDB" id="9802793at2"/>
<evidence type="ECO:0000313" key="2">
    <source>
        <dbReference type="Proteomes" id="UP000035704"/>
    </source>
</evidence>
<dbReference type="STRING" id="84022.CACET_c25060"/>
<sequence>MLQSLLIKNALLISTEDNSITKKDLLIRQGKINQVSEKIEGDTSTTEVIDVEEKYIMPGLIDCHTHVGIIEEATGKIGVDNNETSDPVTPHMRGIDAIHPFDLAFLDAVKSGITTVMTGPGSNNAVGGLSAAIKTHGKIIDEMIIRNPVGLKIALGENPMSTYGKMNKAPVTRMATAALIRELFMRTQDYMVQKENNKIKERDLQLESVIPLLKGEISLRAHAHRADDIVTACRIAEEFGISKLVIEHGTEANLVKEYLKEREVPVAFGPMLTPRLKIELKKRDYTCALDLIDVGVKVALITDHPYNLIDQLRIVAALAISEGLSEADAMKCVTTYPAEILECHQRIGKLQEGYDADLVVFDGMPFDINSKVLLTIINGKVVYRR</sequence>
<keyword evidence="2" id="KW-1185">Reference proteome</keyword>
<dbReference type="Gene3D" id="3.20.20.140">
    <property type="entry name" value="Metal-dependent hydrolases"/>
    <property type="match status" value="1"/>
</dbReference>
<dbReference type="PATRIC" id="fig|84022.5.peg.211"/>
<gene>
    <name evidence="1" type="ORF">CACET_c25060</name>
</gene>
<dbReference type="Pfam" id="PF01979">
    <property type="entry name" value="Amidohydro_1"/>
    <property type="match status" value="1"/>
</dbReference>
<dbReference type="InterPro" id="IPR011059">
    <property type="entry name" value="Metal-dep_hydrolase_composite"/>
</dbReference>